<feature type="signal peptide" evidence="2">
    <location>
        <begin position="1"/>
        <end position="24"/>
    </location>
</feature>
<evidence type="ECO:0000256" key="2">
    <source>
        <dbReference type="SAM" id="SignalP"/>
    </source>
</evidence>
<dbReference type="EMBL" id="FCOE02000005">
    <property type="protein sequence ID" value="SAK56060.1"/>
    <property type="molecule type" value="Genomic_DNA"/>
</dbReference>
<organism evidence="3 4">
    <name type="scientific">Caballeronia pedi</name>
    <dbReference type="NCBI Taxonomy" id="1777141"/>
    <lineage>
        <taxon>Bacteria</taxon>
        <taxon>Pseudomonadati</taxon>
        <taxon>Pseudomonadota</taxon>
        <taxon>Betaproteobacteria</taxon>
        <taxon>Burkholderiales</taxon>
        <taxon>Burkholderiaceae</taxon>
        <taxon>Caballeronia</taxon>
    </lineage>
</organism>
<evidence type="ECO:0000313" key="4">
    <source>
        <dbReference type="Proteomes" id="UP000054911"/>
    </source>
</evidence>
<name>A0A158AEA1_9BURK</name>
<evidence type="ECO:0000313" key="3">
    <source>
        <dbReference type="EMBL" id="SAK56060.1"/>
    </source>
</evidence>
<keyword evidence="4" id="KW-1185">Reference proteome</keyword>
<evidence type="ECO:0000256" key="1">
    <source>
        <dbReference type="SAM" id="MobiDB-lite"/>
    </source>
</evidence>
<evidence type="ECO:0008006" key="5">
    <source>
        <dbReference type="Google" id="ProtNLM"/>
    </source>
</evidence>
<reference evidence="3" key="1">
    <citation type="submission" date="2016-01" db="EMBL/GenBank/DDBJ databases">
        <authorList>
            <person name="Peeters C."/>
        </authorList>
    </citation>
    <scope>NUCLEOTIDE SEQUENCE [LARGE SCALE GENOMIC DNA]</scope>
    <source>
        <strain evidence="3">LMG 29323</strain>
    </source>
</reference>
<feature type="region of interest" description="Disordered" evidence="1">
    <location>
        <begin position="53"/>
        <end position="85"/>
    </location>
</feature>
<dbReference type="Proteomes" id="UP000054911">
    <property type="component" value="Unassembled WGS sequence"/>
</dbReference>
<sequence>MPGALALAASFFVLFATAAAPVHALEPLADARILSAVPFEFRADRDIFSRMPAEPGDSRILKPIDPMRSASESPLQDRSKRKPMI</sequence>
<accession>A0A158AEA1</accession>
<feature type="chain" id="PRO_5007620389" description="Hydrolase" evidence="2">
    <location>
        <begin position="25"/>
        <end position="85"/>
    </location>
</feature>
<comment type="caution">
    <text evidence="3">The sequence shown here is derived from an EMBL/GenBank/DDBJ whole genome shotgun (WGS) entry which is preliminary data.</text>
</comment>
<keyword evidence="2" id="KW-0732">Signal</keyword>
<proteinExistence type="predicted"/>
<protein>
    <recommendedName>
        <fullName evidence="5">Hydrolase</fullName>
    </recommendedName>
</protein>
<dbReference type="AlphaFoldDB" id="A0A158AEA1"/>
<gene>
    <name evidence="3" type="ORF">AWB80_02156</name>
</gene>